<keyword evidence="2" id="KW-0539">Nucleus</keyword>
<evidence type="ECO:0000313" key="5">
    <source>
        <dbReference type="EMBL" id="OII78001.1"/>
    </source>
</evidence>
<feature type="region of interest" description="Disordered" evidence="3">
    <location>
        <begin position="120"/>
        <end position="148"/>
    </location>
</feature>
<comment type="subcellular location">
    <subcellularLocation>
        <location evidence="2">Nucleus</location>
    </subcellularLocation>
</comment>
<evidence type="ECO:0000256" key="1">
    <source>
        <dbReference type="ARBA" id="ARBA00037992"/>
    </source>
</evidence>
<dbReference type="EMBL" id="LRBS01000010">
    <property type="protein sequence ID" value="OII78001.1"/>
    <property type="molecule type" value="Genomic_DNA"/>
</dbReference>
<dbReference type="GO" id="GO:0005634">
    <property type="term" value="C:nucleus"/>
    <property type="evidence" value="ECO:0007669"/>
    <property type="project" value="UniProtKB-SubCell"/>
</dbReference>
<name>A0A1J4MUS0_9CRYT</name>
<comment type="similarity">
    <text evidence="1">Belongs to the IWS1 family.</text>
</comment>
<dbReference type="GeneID" id="92367833"/>
<reference evidence="5 6" key="1">
    <citation type="submission" date="2016-10" db="EMBL/GenBank/DDBJ databases">
        <title>Reductive evolution of mitochondrial metabolism and differential evolution of invasion-related proteins in Cryptosporidium.</title>
        <authorList>
            <person name="Liu S."/>
            <person name="Roellig D.M."/>
            <person name="Guo Y."/>
            <person name="Li N."/>
            <person name="Frace M.A."/>
            <person name="Tang K."/>
            <person name="Zhang L."/>
            <person name="Feng Y."/>
            <person name="Xiao L."/>
        </authorList>
    </citation>
    <scope>NUCLEOTIDE SEQUENCE [LARGE SCALE GENOMIC DNA]</scope>
    <source>
        <strain evidence="5">30847</strain>
    </source>
</reference>
<dbReference type="Gene3D" id="1.20.930.10">
    <property type="entry name" value="Conserved domain common to transcription factors TFIIS, elongin A, CRSP70"/>
    <property type="match status" value="1"/>
</dbReference>
<dbReference type="RefSeq" id="XP_067069847.1">
    <property type="nucleotide sequence ID" value="XM_067213874.1"/>
</dbReference>
<evidence type="ECO:0000259" key="4">
    <source>
        <dbReference type="PROSITE" id="PS51319"/>
    </source>
</evidence>
<evidence type="ECO:0000313" key="6">
    <source>
        <dbReference type="Proteomes" id="UP000186804"/>
    </source>
</evidence>
<dbReference type="InterPro" id="IPR017923">
    <property type="entry name" value="TFIIS_N"/>
</dbReference>
<dbReference type="Proteomes" id="UP000186804">
    <property type="component" value="Unassembled WGS sequence"/>
</dbReference>
<gene>
    <name evidence="5" type="ORF">cand_036490</name>
</gene>
<dbReference type="VEuPathDB" id="CryptoDB:cand_036490"/>
<dbReference type="Pfam" id="PF08711">
    <property type="entry name" value="Med26"/>
    <property type="match status" value="1"/>
</dbReference>
<dbReference type="GO" id="GO:0016973">
    <property type="term" value="P:poly(A)+ mRNA export from nucleus"/>
    <property type="evidence" value="ECO:0007669"/>
    <property type="project" value="TreeGrafter"/>
</dbReference>
<proteinExistence type="inferred from homology"/>
<accession>A0A1J4MUS0</accession>
<dbReference type="InterPro" id="IPR051037">
    <property type="entry name" value="RNAPII_TF_IWS1"/>
</dbReference>
<dbReference type="AlphaFoldDB" id="A0A1J4MUS0"/>
<evidence type="ECO:0000256" key="2">
    <source>
        <dbReference type="PROSITE-ProRule" id="PRU00649"/>
    </source>
</evidence>
<keyword evidence="6" id="KW-1185">Reference proteome</keyword>
<feature type="domain" description="TFIIS N-terminal" evidence="4">
    <location>
        <begin position="216"/>
        <end position="293"/>
    </location>
</feature>
<dbReference type="PROSITE" id="PS51319">
    <property type="entry name" value="TFIIS_N"/>
    <property type="match status" value="1"/>
</dbReference>
<dbReference type="PANTHER" id="PTHR46010">
    <property type="entry name" value="PROTEIN IWS1 HOMOLOG"/>
    <property type="match status" value="1"/>
</dbReference>
<organism evidence="5 6">
    <name type="scientific">Cryptosporidium andersoni</name>
    <dbReference type="NCBI Taxonomy" id="117008"/>
    <lineage>
        <taxon>Eukaryota</taxon>
        <taxon>Sar</taxon>
        <taxon>Alveolata</taxon>
        <taxon>Apicomplexa</taxon>
        <taxon>Conoidasida</taxon>
        <taxon>Coccidia</taxon>
        <taxon>Eucoccidiorida</taxon>
        <taxon>Eimeriorina</taxon>
        <taxon>Cryptosporidiidae</taxon>
        <taxon>Cryptosporidium</taxon>
    </lineage>
</organism>
<dbReference type="InterPro" id="IPR035441">
    <property type="entry name" value="TFIIS/LEDGF_dom_sf"/>
</dbReference>
<comment type="caution">
    <text evidence="5">The sequence shown here is derived from an EMBL/GenBank/DDBJ whole genome shotgun (WGS) entry which is preliminary data.</text>
</comment>
<sequence>MLSNDALEEDKVVGDDLGDQLLINEGEIRGNNASVKGSGESLKESDLYTKLSSKNPDIFLESDSLVVLDNLGEEDDTQSNMRKRNAIPQLESDVLKDFIVEDGSSDYELDEDDIIHVEGGIRSSDEEDDNSSIANKSKFNPTTKRNSHKYNHISESDARERIRNFLESMNTAAIKDEEAYAKGGVAAHKLRMIDDVCKQIAMPKWSRWFINEGIFDVLDRWLSTLPDGTLPNLALRSKILNLLNNLPIKEDDLIGTTIGHRLCELWQNPSETQENRQIIRSLVQRWLRTLVKNNSPVDTPVPPTVSARMNKSISAVGYSHNSESKGTSKLFGNPRTAKIPQTFGYNFKIAPQNDSSNNSIEDKVVDSTIANLQIHRNKGKKVAKHAMKVSLEGRGM</sequence>
<feature type="compositionally biased region" description="Polar residues" evidence="3">
    <location>
        <begin position="131"/>
        <end position="144"/>
    </location>
</feature>
<protein>
    <recommendedName>
        <fullName evidence="4">TFIIS N-terminal domain-containing protein</fullName>
    </recommendedName>
</protein>
<dbReference type="PANTHER" id="PTHR46010:SF1">
    <property type="entry name" value="PROTEIN IWS1 HOMOLOG"/>
    <property type="match status" value="1"/>
</dbReference>
<evidence type="ECO:0000256" key="3">
    <source>
        <dbReference type="SAM" id="MobiDB-lite"/>
    </source>
</evidence>
<dbReference type="OrthoDB" id="21124at2759"/>